<evidence type="ECO:0000256" key="5">
    <source>
        <dbReference type="ARBA" id="ARBA00022741"/>
    </source>
</evidence>
<dbReference type="GO" id="GO:0016887">
    <property type="term" value="F:ATP hydrolysis activity"/>
    <property type="evidence" value="ECO:0007669"/>
    <property type="project" value="InterPro"/>
</dbReference>
<comment type="subcellular location">
    <subcellularLocation>
        <location evidence="1">Cell membrane</location>
        <topology evidence="1">Peripheral membrane protein</topology>
    </subcellularLocation>
</comment>
<keyword evidence="6 10" id="KW-0067">ATP-binding</keyword>
<dbReference type="KEGG" id="spoa:EQM13_16660"/>
<organism evidence="10 11">
    <name type="scientific">Acidilutibacter cellobiosedens</name>
    <dbReference type="NCBI Taxonomy" id="2507161"/>
    <lineage>
        <taxon>Bacteria</taxon>
        <taxon>Bacillati</taxon>
        <taxon>Bacillota</taxon>
        <taxon>Tissierellia</taxon>
        <taxon>Tissierellales</taxon>
        <taxon>Acidilutibacteraceae</taxon>
        <taxon>Acidilutibacter</taxon>
    </lineage>
</organism>
<feature type="domain" description="ABC transporter" evidence="9">
    <location>
        <begin position="298"/>
        <end position="516"/>
    </location>
</feature>
<protein>
    <submittedName>
        <fullName evidence="10">Energy-coupling factor ABC transporter ATP-binding protein</fullName>
    </submittedName>
</protein>
<evidence type="ECO:0000256" key="4">
    <source>
        <dbReference type="ARBA" id="ARBA00022475"/>
    </source>
</evidence>
<keyword evidence="7" id="KW-1278">Translocase</keyword>
<dbReference type="RefSeq" id="WP_128753291.1">
    <property type="nucleotide sequence ID" value="NZ_CP035282.1"/>
</dbReference>
<dbReference type="CDD" id="cd03225">
    <property type="entry name" value="ABC_cobalt_CbiO_domain1"/>
    <property type="match status" value="2"/>
</dbReference>
<dbReference type="PROSITE" id="PS50893">
    <property type="entry name" value="ABC_TRANSPORTER_2"/>
    <property type="match status" value="2"/>
</dbReference>
<dbReference type="InterPro" id="IPR003439">
    <property type="entry name" value="ABC_transporter-like_ATP-bd"/>
</dbReference>
<evidence type="ECO:0000256" key="3">
    <source>
        <dbReference type="ARBA" id="ARBA00022448"/>
    </source>
</evidence>
<dbReference type="EMBL" id="CP035282">
    <property type="protein sequence ID" value="QAT63081.1"/>
    <property type="molecule type" value="Genomic_DNA"/>
</dbReference>
<evidence type="ECO:0000259" key="9">
    <source>
        <dbReference type="PROSITE" id="PS50893"/>
    </source>
</evidence>
<keyword evidence="3" id="KW-0813">Transport</keyword>
<keyword evidence="5" id="KW-0547">Nucleotide-binding</keyword>
<evidence type="ECO:0000313" key="10">
    <source>
        <dbReference type="EMBL" id="QAT63081.1"/>
    </source>
</evidence>
<dbReference type="NCBIfam" id="NF010167">
    <property type="entry name" value="PRK13648.1"/>
    <property type="match status" value="2"/>
</dbReference>
<dbReference type="OrthoDB" id="501320at2"/>
<dbReference type="PANTHER" id="PTHR43553">
    <property type="entry name" value="HEAVY METAL TRANSPORTER"/>
    <property type="match status" value="1"/>
</dbReference>
<dbReference type="Gene3D" id="3.40.50.300">
    <property type="entry name" value="P-loop containing nucleotide triphosphate hydrolases"/>
    <property type="match status" value="2"/>
</dbReference>
<dbReference type="InterPro" id="IPR003593">
    <property type="entry name" value="AAA+_ATPase"/>
</dbReference>
<comment type="similarity">
    <text evidence="2">Belongs to the ABC transporter superfamily.</text>
</comment>
<proteinExistence type="inferred from homology"/>
<keyword evidence="11" id="KW-1185">Reference proteome</keyword>
<evidence type="ECO:0000313" key="11">
    <source>
        <dbReference type="Proteomes" id="UP000287969"/>
    </source>
</evidence>
<evidence type="ECO:0000256" key="2">
    <source>
        <dbReference type="ARBA" id="ARBA00005417"/>
    </source>
</evidence>
<dbReference type="InterPro" id="IPR050095">
    <property type="entry name" value="ECF_ABC_transporter_ATP-bd"/>
</dbReference>
<feature type="domain" description="ABC transporter" evidence="9">
    <location>
        <begin position="4"/>
        <end position="242"/>
    </location>
</feature>
<dbReference type="InterPro" id="IPR027417">
    <property type="entry name" value="P-loop_NTPase"/>
</dbReference>
<evidence type="ECO:0000256" key="8">
    <source>
        <dbReference type="ARBA" id="ARBA00023136"/>
    </source>
</evidence>
<accession>A0A410QGG0</accession>
<dbReference type="InterPro" id="IPR015856">
    <property type="entry name" value="ABC_transpr_CbiO/EcfA_su"/>
</dbReference>
<dbReference type="Pfam" id="PF00005">
    <property type="entry name" value="ABC_tran"/>
    <property type="match status" value="2"/>
</dbReference>
<dbReference type="GO" id="GO:0043190">
    <property type="term" value="C:ATP-binding cassette (ABC) transporter complex"/>
    <property type="evidence" value="ECO:0007669"/>
    <property type="project" value="TreeGrafter"/>
</dbReference>
<evidence type="ECO:0000256" key="6">
    <source>
        <dbReference type="ARBA" id="ARBA00022840"/>
    </source>
</evidence>
<dbReference type="AlphaFoldDB" id="A0A410QGG0"/>
<dbReference type="PANTHER" id="PTHR43553:SF27">
    <property type="entry name" value="ENERGY-COUPLING FACTOR TRANSPORTER ATP-BINDING PROTEIN ECFA2"/>
    <property type="match status" value="1"/>
</dbReference>
<gene>
    <name evidence="10" type="ORF">EQM13_16660</name>
</gene>
<dbReference type="GO" id="GO:0042626">
    <property type="term" value="F:ATPase-coupled transmembrane transporter activity"/>
    <property type="evidence" value="ECO:0007669"/>
    <property type="project" value="TreeGrafter"/>
</dbReference>
<evidence type="ECO:0000256" key="1">
    <source>
        <dbReference type="ARBA" id="ARBA00004202"/>
    </source>
</evidence>
<dbReference type="SUPFAM" id="SSF52540">
    <property type="entry name" value="P-loop containing nucleoside triphosphate hydrolases"/>
    <property type="match status" value="2"/>
</dbReference>
<dbReference type="InterPro" id="IPR017871">
    <property type="entry name" value="ABC_transporter-like_CS"/>
</dbReference>
<dbReference type="Proteomes" id="UP000287969">
    <property type="component" value="Chromosome"/>
</dbReference>
<name>A0A410QGG0_9FIRM</name>
<dbReference type="SMART" id="SM00382">
    <property type="entry name" value="AAA"/>
    <property type="match status" value="2"/>
</dbReference>
<evidence type="ECO:0000256" key="7">
    <source>
        <dbReference type="ARBA" id="ARBA00022967"/>
    </source>
</evidence>
<dbReference type="GO" id="GO:0005524">
    <property type="term" value="F:ATP binding"/>
    <property type="evidence" value="ECO:0007669"/>
    <property type="project" value="UniProtKB-KW"/>
</dbReference>
<sequence length="535" mass="61333">MEQIQIKNLSFTYPNQKKKALDNISFSVKEGEFLVLCGPSGCGKTTLLNQLKKEIAPNGGKEGEILYKGQSIEKMDRKIAVEEIGMVFQEPEAQIVTDTVCHELSFSLGNLGYSSEEMKKRIGEIFNFFGMENKFYDEIKNMSGGQKQILNLASVLCLHPKVLLLDEPTSQLDPVSAKDFIQMVYRLNRDFFMTVLMTEHRLEEVFPIADRIIMIKNGRIEYDGRPKEVAKSIYDKKDKLYMKFLPTITQFYFQKEKNPAIGNIPITVREGKRWLSGIDINKIKGKEINSKNFDSVIMDLKDISFKYVREGPYILNKLDLKIYKGEVLSVLGGNGTGKSTLLKIIGKMFKPQRGKILSNDFKIGYLPQNPMSYFLYDTVEEEICKEKENKDFRNEKFERIIELFSIKDLLKRHPYDLSGGEKQKVILASILMTNPDVILLDEPTKGMDVISKDVLKHIIDKLKNKGMTVIMSIHDLEFAAENSDRCALLFNGEIAVEDIPSLFFSRNYFYTTAINRIFRDIIPQGVIKEDLIIDD</sequence>
<keyword evidence="8" id="KW-0472">Membrane</keyword>
<dbReference type="PROSITE" id="PS00211">
    <property type="entry name" value="ABC_TRANSPORTER_1"/>
    <property type="match status" value="1"/>
</dbReference>
<reference evidence="11" key="1">
    <citation type="submission" date="2019-01" db="EMBL/GenBank/DDBJ databases">
        <title>Draft genomes of a novel of Sporanaerobacter strains.</title>
        <authorList>
            <person name="Ma S."/>
        </authorList>
    </citation>
    <scope>NUCLEOTIDE SEQUENCE [LARGE SCALE GENOMIC DNA]</scope>
    <source>
        <strain evidence="11">NJN-17</strain>
    </source>
</reference>
<keyword evidence="4" id="KW-1003">Cell membrane</keyword>